<comment type="caution">
    <text evidence="3">The sequence shown here is derived from an EMBL/GenBank/DDBJ whole genome shotgun (WGS) entry which is preliminary data.</text>
</comment>
<dbReference type="InterPro" id="IPR000994">
    <property type="entry name" value="Pept_M24"/>
</dbReference>
<dbReference type="Pfam" id="PF01321">
    <property type="entry name" value="Creatinase_N"/>
    <property type="match status" value="1"/>
</dbReference>
<dbReference type="CDD" id="cd01066">
    <property type="entry name" value="APP_MetAP"/>
    <property type="match status" value="1"/>
</dbReference>
<evidence type="ECO:0000313" key="3">
    <source>
        <dbReference type="EMBL" id="MDN7025332.1"/>
    </source>
</evidence>
<reference evidence="3" key="1">
    <citation type="submission" date="2019-05" db="EMBL/GenBank/DDBJ databases">
        <title>Methanoculleus sp. FWC-SCC1, a methanogenic archaeon isolated from deep marine cold seep.</title>
        <authorList>
            <person name="Chen Y.-W."/>
            <person name="Chen S.-C."/>
            <person name="Teng N.-H."/>
            <person name="Lai M.-C."/>
        </authorList>
    </citation>
    <scope>NUCLEOTIDE SEQUENCE</scope>
    <source>
        <strain evidence="3">FWC-SCC1</strain>
    </source>
</reference>
<dbReference type="GO" id="GO:0004177">
    <property type="term" value="F:aminopeptidase activity"/>
    <property type="evidence" value="ECO:0007669"/>
    <property type="project" value="UniProtKB-KW"/>
</dbReference>
<keyword evidence="4" id="KW-1185">Reference proteome</keyword>
<dbReference type="SUPFAM" id="SSF53092">
    <property type="entry name" value="Creatinase/prolidase N-terminal domain"/>
    <property type="match status" value="1"/>
</dbReference>
<feature type="domain" description="Peptidase M24" evidence="1">
    <location>
        <begin position="144"/>
        <end position="379"/>
    </location>
</feature>
<dbReference type="InterPro" id="IPR029149">
    <property type="entry name" value="Creatin/AminoP/Spt16_N"/>
</dbReference>
<protein>
    <submittedName>
        <fullName evidence="3">Aminopeptidase P family protein</fullName>
    </submittedName>
</protein>
<dbReference type="Proteomes" id="UP001168338">
    <property type="component" value="Unassembled WGS sequence"/>
</dbReference>
<dbReference type="RefSeq" id="WP_301664483.1">
    <property type="nucleotide sequence ID" value="NZ_VCYH01000007.1"/>
</dbReference>
<accession>A0ABT8MBL2</accession>
<dbReference type="PANTHER" id="PTHR46112">
    <property type="entry name" value="AMINOPEPTIDASE"/>
    <property type="match status" value="1"/>
</dbReference>
<dbReference type="Gene3D" id="3.90.230.10">
    <property type="entry name" value="Creatinase/methionine aminopeptidase superfamily"/>
    <property type="match status" value="1"/>
</dbReference>
<dbReference type="InterPro" id="IPR036005">
    <property type="entry name" value="Creatinase/aminopeptidase-like"/>
</dbReference>
<dbReference type="Gene3D" id="3.40.350.10">
    <property type="entry name" value="Creatinase/prolidase N-terminal domain"/>
    <property type="match status" value="1"/>
</dbReference>
<dbReference type="InterPro" id="IPR000587">
    <property type="entry name" value="Creatinase_N"/>
</dbReference>
<evidence type="ECO:0000259" key="1">
    <source>
        <dbReference type="Pfam" id="PF00557"/>
    </source>
</evidence>
<evidence type="ECO:0000259" key="2">
    <source>
        <dbReference type="Pfam" id="PF01321"/>
    </source>
</evidence>
<dbReference type="SUPFAM" id="SSF55920">
    <property type="entry name" value="Creatinase/aminopeptidase"/>
    <property type="match status" value="1"/>
</dbReference>
<sequence>MQGKVPRLELTGRLDRFRAGMDAEQPGWELAALFGKVNLFYFTGTMQDGVLLIPRSDEAVFWVRRSYERALDESLFPEIRPMRSYRDAAAASGRCPDAVHLETELLPLAHLRRFQKHFPFTEAGSLDRTVARVREVKSAYELSLMEQAGRIHRRVLEERAPALLREGMTELAFVTELYTVLIEEGHHGIVRFGMFDTEIAVGQIGFGESSIYPTAFDGPGGNYGMSPAVPLLGSRERLLKAGDLVFADIGCGVAGYHTDKTMTYMFGRSIPDEAIEQHEVCVAIQDEMASLLRPGIAPSEIYDTIIEGQSPEFLKGFMGFGDRQVKFLGHGVGLLVDETPVIARGFDEPLLEGMTIALEPKKGIAGVGMVGIENTFLVTPGGGRCITGDHRGLMPVW</sequence>
<gene>
    <name evidence="3" type="ORF">FGU65_10575</name>
</gene>
<dbReference type="PANTHER" id="PTHR46112:SF2">
    <property type="entry name" value="XAA-PRO AMINOPEPTIDASE P-RELATED"/>
    <property type="match status" value="1"/>
</dbReference>
<dbReference type="Pfam" id="PF00557">
    <property type="entry name" value="Peptidase_M24"/>
    <property type="match status" value="1"/>
</dbReference>
<feature type="domain" description="Creatinase N-terminal" evidence="2">
    <location>
        <begin position="13"/>
        <end position="136"/>
    </location>
</feature>
<keyword evidence="3" id="KW-0378">Hydrolase</keyword>
<proteinExistence type="predicted"/>
<dbReference type="EMBL" id="VCYH01000007">
    <property type="protein sequence ID" value="MDN7025332.1"/>
    <property type="molecule type" value="Genomic_DNA"/>
</dbReference>
<evidence type="ECO:0000313" key="4">
    <source>
        <dbReference type="Proteomes" id="UP001168338"/>
    </source>
</evidence>
<organism evidence="3 4">
    <name type="scientific">Methanoculleus frigidifontis</name>
    <dbReference type="NCBI Taxonomy" id="2584085"/>
    <lineage>
        <taxon>Archaea</taxon>
        <taxon>Methanobacteriati</taxon>
        <taxon>Methanobacteriota</taxon>
        <taxon>Stenosarchaea group</taxon>
        <taxon>Methanomicrobia</taxon>
        <taxon>Methanomicrobiales</taxon>
        <taxon>Methanomicrobiaceae</taxon>
        <taxon>Methanoculleus</taxon>
    </lineage>
</organism>
<name>A0ABT8MBL2_9EURY</name>
<dbReference type="InterPro" id="IPR050659">
    <property type="entry name" value="Peptidase_M24B"/>
</dbReference>
<keyword evidence="3" id="KW-0645">Protease</keyword>
<keyword evidence="3" id="KW-0031">Aminopeptidase</keyword>